<dbReference type="RefSeq" id="WP_196125392.1">
    <property type="nucleotide sequence ID" value="NZ_JADPMR010000004.1"/>
</dbReference>
<name>A0ABS0GLY2_9VIBR</name>
<dbReference type="SUPFAM" id="SSF48317">
    <property type="entry name" value="Acid phosphatase/Vanadium-dependent haloperoxidase"/>
    <property type="match status" value="1"/>
</dbReference>
<dbReference type="Gene3D" id="1.20.144.10">
    <property type="entry name" value="Phosphatidic acid phosphatase type 2/haloperoxidase"/>
    <property type="match status" value="1"/>
</dbReference>
<feature type="transmembrane region" description="Helical" evidence="4">
    <location>
        <begin position="47"/>
        <end position="73"/>
    </location>
</feature>
<sequence length="254" mass="29178">MSLHWRGTRNKYGFVMLGAFAALLLPTCFITTPINLLSDPNSALAGFWYYLSATGTGIGGIMTLAVLFMLSFWKSQYSRKQKLNFVLQFVVLLLLAFMLKSGIKSVTESPRPYTQAMTEALVIPEPQHFYKLDEAQKIRAMKKMENRVSPWRIKSWQSEMNYSFPSGHTVFAAICLVFFGALLMDQKRYATCNLLLIWALGVAYSRMWLGMHRPEDLYGAVALATLLYWRVPKRYPVVNHPRVMPWLQKFHLMG</sequence>
<feature type="transmembrane region" description="Helical" evidence="4">
    <location>
        <begin position="162"/>
        <end position="183"/>
    </location>
</feature>
<evidence type="ECO:0000259" key="5">
    <source>
        <dbReference type="SMART" id="SM00014"/>
    </source>
</evidence>
<feature type="transmembrane region" description="Helical" evidence="4">
    <location>
        <begin position="190"/>
        <end position="211"/>
    </location>
</feature>
<evidence type="ECO:0000313" key="7">
    <source>
        <dbReference type="Proteomes" id="UP000597206"/>
    </source>
</evidence>
<keyword evidence="4" id="KW-0812">Transmembrane</keyword>
<proteinExistence type="predicted"/>
<comment type="caution">
    <text evidence="6">The sequence shown here is derived from an EMBL/GenBank/DDBJ whole genome shotgun (WGS) entry which is preliminary data.</text>
</comment>
<evidence type="ECO:0000313" key="6">
    <source>
        <dbReference type="EMBL" id="MBF9003461.1"/>
    </source>
</evidence>
<dbReference type="InterPro" id="IPR000326">
    <property type="entry name" value="PAP2/HPO"/>
</dbReference>
<dbReference type="EMBL" id="JADPMR010000004">
    <property type="protein sequence ID" value="MBF9003461.1"/>
    <property type="molecule type" value="Genomic_DNA"/>
</dbReference>
<keyword evidence="4" id="KW-0472">Membrane</keyword>
<gene>
    <name evidence="6" type="ORF">I1A42_23555</name>
</gene>
<dbReference type="PANTHER" id="PTHR14969">
    <property type="entry name" value="SPHINGOSINE-1-PHOSPHATE PHOSPHOHYDROLASE"/>
    <property type="match status" value="1"/>
</dbReference>
<dbReference type="EC" id="3.6.1.27" evidence="1"/>
<dbReference type="PANTHER" id="PTHR14969:SF54">
    <property type="entry name" value="PHOSPHATIDYLGLYCEROPHOSPHATASE B"/>
    <property type="match status" value="1"/>
</dbReference>
<organism evidence="6 7">
    <name type="scientific">Vibrio nitrifigilis</name>
    <dbReference type="NCBI Taxonomy" id="2789781"/>
    <lineage>
        <taxon>Bacteria</taxon>
        <taxon>Pseudomonadati</taxon>
        <taxon>Pseudomonadota</taxon>
        <taxon>Gammaproteobacteria</taxon>
        <taxon>Vibrionales</taxon>
        <taxon>Vibrionaceae</taxon>
        <taxon>Vibrio</taxon>
    </lineage>
</organism>
<comment type="catalytic activity">
    <reaction evidence="3">
        <text>di-trans,octa-cis-undecaprenyl diphosphate + H2O = di-trans,octa-cis-undecaprenyl phosphate + phosphate + H(+)</text>
        <dbReference type="Rhea" id="RHEA:28094"/>
        <dbReference type="ChEBI" id="CHEBI:15377"/>
        <dbReference type="ChEBI" id="CHEBI:15378"/>
        <dbReference type="ChEBI" id="CHEBI:43474"/>
        <dbReference type="ChEBI" id="CHEBI:58405"/>
        <dbReference type="ChEBI" id="CHEBI:60392"/>
        <dbReference type="EC" id="3.6.1.27"/>
    </reaction>
</comment>
<feature type="transmembrane region" description="Helical" evidence="4">
    <location>
        <begin position="12"/>
        <end position="35"/>
    </location>
</feature>
<keyword evidence="4" id="KW-1133">Transmembrane helix</keyword>
<reference evidence="6 7" key="1">
    <citation type="submission" date="2020-11" db="EMBL/GenBank/DDBJ databases">
        <title>Vibrio nitrifigilis sp. nov., a marine nitrogen-fixing bacterium isolated from the lagoon sediment of an islet inside an atoll.</title>
        <authorList>
            <person name="Wang L.-T."/>
            <person name="Shieh W.Y."/>
        </authorList>
    </citation>
    <scope>NUCLEOTIDE SEQUENCE [LARGE SCALE GENOMIC DNA]</scope>
    <source>
        <strain evidence="6 7">NFV-1</strain>
    </source>
</reference>
<dbReference type="Proteomes" id="UP000597206">
    <property type="component" value="Unassembled WGS sequence"/>
</dbReference>
<feature type="domain" description="Phosphatidic acid phosphatase type 2/haloperoxidase" evidence="5">
    <location>
        <begin position="84"/>
        <end position="232"/>
    </location>
</feature>
<feature type="transmembrane region" description="Helical" evidence="4">
    <location>
        <begin position="85"/>
        <end position="103"/>
    </location>
</feature>
<dbReference type="SMART" id="SM00014">
    <property type="entry name" value="acidPPc"/>
    <property type="match status" value="1"/>
</dbReference>
<keyword evidence="7" id="KW-1185">Reference proteome</keyword>
<evidence type="ECO:0000256" key="4">
    <source>
        <dbReference type="SAM" id="Phobius"/>
    </source>
</evidence>
<accession>A0ABS0GLY2</accession>
<dbReference type="Pfam" id="PF01569">
    <property type="entry name" value="PAP2"/>
    <property type="match status" value="1"/>
</dbReference>
<evidence type="ECO:0000256" key="2">
    <source>
        <dbReference type="ARBA" id="ARBA00032707"/>
    </source>
</evidence>
<evidence type="ECO:0000256" key="1">
    <source>
        <dbReference type="ARBA" id="ARBA00012374"/>
    </source>
</evidence>
<protein>
    <recommendedName>
        <fullName evidence="1">undecaprenyl-diphosphate phosphatase</fullName>
        <ecNumber evidence="1">3.6.1.27</ecNumber>
    </recommendedName>
    <alternativeName>
        <fullName evidence="2">Undecaprenyl pyrophosphate phosphatase</fullName>
    </alternativeName>
</protein>
<evidence type="ECO:0000256" key="3">
    <source>
        <dbReference type="ARBA" id="ARBA00047594"/>
    </source>
</evidence>
<dbReference type="InterPro" id="IPR036938">
    <property type="entry name" value="PAP2/HPO_sf"/>
</dbReference>
<dbReference type="CDD" id="cd01610">
    <property type="entry name" value="PAP2_like"/>
    <property type="match status" value="1"/>
</dbReference>